<dbReference type="InterPro" id="IPR007860">
    <property type="entry name" value="DNA_mmatch_repair_MutS_con_dom"/>
</dbReference>
<dbReference type="Pfam" id="PF01624">
    <property type="entry name" value="MutS_I"/>
    <property type="match status" value="1"/>
</dbReference>
<name>A0A0N8GSL3_9CHLR</name>
<dbReference type="Gene3D" id="3.30.420.110">
    <property type="entry name" value="MutS, connector domain"/>
    <property type="match status" value="1"/>
</dbReference>
<dbReference type="SUPFAM" id="SSF52540">
    <property type="entry name" value="P-loop containing nucleoside triphosphate hydrolases"/>
    <property type="match status" value="1"/>
</dbReference>
<dbReference type="PANTHER" id="PTHR11361:SF34">
    <property type="entry name" value="DNA MISMATCH REPAIR PROTEIN MSH1, MITOCHONDRIAL"/>
    <property type="match status" value="1"/>
</dbReference>
<dbReference type="InterPro" id="IPR007695">
    <property type="entry name" value="DNA_mismatch_repair_MutS-lik_N"/>
</dbReference>
<dbReference type="SUPFAM" id="SSF55271">
    <property type="entry name" value="DNA repair protein MutS, domain I"/>
    <property type="match status" value="1"/>
</dbReference>
<dbReference type="EMBL" id="LGKN01000003">
    <property type="protein sequence ID" value="KPL89618.1"/>
    <property type="molecule type" value="Genomic_DNA"/>
</dbReference>
<dbReference type="NCBIfam" id="NF003810">
    <property type="entry name" value="PRK05399.1"/>
    <property type="match status" value="1"/>
</dbReference>
<feature type="coiled-coil region" evidence="11">
    <location>
        <begin position="528"/>
        <end position="556"/>
    </location>
</feature>
<evidence type="ECO:0000256" key="2">
    <source>
        <dbReference type="ARBA" id="ARBA00022741"/>
    </source>
</evidence>
<dbReference type="InterPro" id="IPR007861">
    <property type="entry name" value="DNA_mismatch_repair_MutS_clamp"/>
</dbReference>
<dbReference type="InterPro" id="IPR036187">
    <property type="entry name" value="DNA_mismatch_repair_MutS_sf"/>
</dbReference>
<comment type="function">
    <text evidence="7 8">This protein is involved in the repair of mismatches in DNA. It is possible that it carries out the mismatch recognition step. This protein has a weak ATPase activity.</text>
</comment>
<dbReference type="NCBIfam" id="TIGR01070">
    <property type="entry name" value="mutS1"/>
    <property type="match status" value="1"/>
</dbReference>
<dbReference type="FunFam" id="3.40.50.300:FF:001579">
    <property type="entry name" value="DNA mismatch repair protein MutS"/>
    <property type="match status" value="1"/>
</dbReference>
<dbReference type="Gene3D" id="1.10.1420.10">
    <property type="match status" value="2"/>
</dbReference>
<dbReference type="Gene3D" id="3.40.1170.10">
    <property type="entry name" value="DNA repair protein MutS, domain I"/>
    <property type="match status" value="1"/>
</dbReference>
<organism evidence="13 14">
    <name type="scientific">Ardenticatena maritima</name>
    <dbReference type="NCBI Taxonomy" id="872965"/>
    <lineage>
        <taxon>Bacteria</taxon>
        <taxon>Bacillati</taxon>
        <taxon>Chloroflexota</taxon>
        <taxon>Ardenticatenia</taxon>
        <taxon>Ardenticatenales</taxon>
        <taxon>Ardenticatenaceae</taxon>
        <taxon>Ardenticatena</taxon>
    </lineage>
</organism>
<evidence type="ECO:0000256" key="10">
    <source>
        <dbReference type="RuleBase" id="RU003756"/>
    </source>
</evidence>
<dbReference type="InterPro" id="IPR007696">
    <property type="entry name" value="DNA_mismatch_repair_MutS_core"/>
</dbReference>
<dbReference type="Pfam" id="PF05188">
    <property type="entry name" value="MutS_II"/>
    <property type="match status" value="1"/>
</dbReference>
<dbReference type="AlphaFoldDB" id="A0A0N8GSL3"/>
<dbReference type="InterPro" id="IPR016151">
    <property type="entry name" value="DNA_mismatch_repair_MutS_N"/>
</dbReference>
<evidence type="ECO:0000259" key="12">
    <source>
        <dbReference type="PROSITE" id="PS00486"/>
    </source>
</evidence>
<dbReference type="HAMAP" id="MF_00096">
    <property type="entry name" value="MutS"/>
    <property type="match status" value="1"/>
</dbReference>
<evidence type="ECO:0000256" key="6">
    <source>
        <dbReference type="ARBA" id="ARBA00023204"/>
    </source>
</evidence>
<dbReference type="InterPro" id="IPR005748">
    <property type="entry name" value="DNA_mismatch_repair_MutS"/>
</dbReference>
<dbReference type="PATRIC" id="fig|872965.6.peg.807"/>
<dbReference type="Pfam" id="PF05192">
    <property type="entry name" value="MutS_III"/>
    <property type="match status" value="1"/>
</dbReference>
<evidence type="ECO:0000256" key="1">
    <source>
        <dbReference type="ARBA" id="ARBA00006271"/>
    </source>
</evidence>
<dbReference type="PANTHER" id="PTHR11361">
    <property type="entry name" value="DNA MISMATCH REPAIR PROTEIN MUTS FAMILY MEMBER"/>
    <property type="match status" value="1"/>
</dbReference>
<dbReference type="GO" id="GO:0005524">
    <property type="term" value="F:ATP binding"/>
    <property type="evidence" value="ECO:0007669"/>
    <property type="project" value="UniProtKB-UniRule"/>
</dbReference>
<dbReference type="SUPFAM" id="SSF48334">
    <property type="entry name" value="DNA repair protein MutS, domain III"/>
    <property type="match status" value="1"/>
</dbReference>
<dbReference type="Proteomes" id="UP000050502">
    <property type="component" value="Unassembled WGS sequence"/>
</dbReference>
<dbReference type="Pfam" id="PF00488">
    <property type="entry name" value="MutS_V"/>
    <property type="match status" value="1"/>
</dbReference>
<dbReference type="InterPro" id="IPR027417">
    <property type="entry name" value="P-loop_NTPase"/>
</dbReference>
<evidence type="ECO:0000256" key="9">
    <source>
        <dbReference type="NCBIfam" id="TIGR01070"/>
    </source>
</evidence>
<dbReference type="PIRSF" id="PIRSF037677">
    <property type="entry name" value="DNA_mis_repair_Msh6"/>
    <property type="match status" value="1"/>
</dbReference>
<dbReference type="InterPro" id="IPR036678">
    <property type="entry name" value="MutS_con_dom_sf"/>
</dbReference>
<keyword evidence="11" id="KW-0175">Coiled coil</keyword>
<evidence type="ECO:0000313" key="14">
    <source>
        <dbReference type="Proteomes" id="UP000050502"/>
    </source>
</evidence>
<dbReference type="FunFam" id="1.10.1420.10:FF:000001">
    <property type="entry name" value="DNA mismatch repair protein MutS"/>
    <property type="match status" value="1"/>
</dbReference>
<dbReference type="SMART" id="SM00534">
    <property type="entry name" value="MUTSac"/>
    <property type="match status" value="1"/>
</dbReference>
<keyword evidence="5 8" id="KW-0238">DNA-binding</keyword>
<dbReference type="Gene3D" id="3.40.50.300">
    <property type="entry name" value="P-loop containing nucleotide triphosphate hydrolases"/>
    <property type="match status" value="1"/>
</dbReference>
<dbReference type="Gene3D" id="6.10.140.430">
    <property type="match status" value="1"/>
</dbReference>
<accession>A0A0N8GSL3</accession>
<gene>
    <name evidence="8" type="primary">mutS</name>
    <name evidence="13" type="ORF">SE16_04170</name>
</gene>
<dbReference type="SUPFAM" id="SSF53150">
    <property type="entry name" value="DNA repair protein MutS, domain II"/>
    <property type="match status" value="1"/>
</dbReference>
<protein>
    <recommendedName>
        <fullName evidence="8 9">DNA mismatch repair protein MutS</fullName>
    </recommendedName>
</protein>
<comment type="caution">
    <text evidence="13">The sequence shown here is derived from an EMBL/GenBank/DDBJ whole genome shotgun (WGS) entry which is preliminary data.</text>
</comment>
<keyword evidence="6 8" id="KW-0234">DNA repair</keyword>
<feature type="binding site" evidence="8">
    <location>
        <begin position="637"/>
        <end position="644"/>
    </location>
    <ligand>
        <name>ATP</name>
        <dbReference type="ChEBI" id="CHEBI:30616"/>
    </ligand>
</feature>
<dbReference type="SMART" id="SM00533">
    <property type="entry name" value="MUTSd"/>
    <property type="match status" value="1"/>
</dbReference>
<keyword evidence="2 8" id="KW-0547">Nucleotide-binding</keyword>
<dbReference type="GO" id="GO:0005829">
    <property type="term" value="C:cytosol"/>
    <property type="evidence" value="ECO:0007669"/>
    <property type="project" value="TreeGrafter"/>
</dbReference>
<reference evidence="13 14" key="1">
    <citation type="submission" date="2015-07" db="EMBL/GenBank/DDBJ databases">
        <title>Whole genome sequence of Ardenticatena maritima DSM 23922.</title>
        <authorList>
            <person name="Hemp J."/>
            <person name="Ward L.M."/>
            <person name="Pace L.A."/>
            <person name="Fischer W.W."/>
        </authorList>
    </citation>
    <scope>NUCLEOTIDE SEQUENCE [LARGE SCALE GENOMIC DNA]</scope>
    <source>
        <strain evidence="13 14">110S</strain>
    </source>
</reference>
<evidence type="ECO:0000256" key="7">
    <source>
        <dbReference type="ARBA" id="ARBA00024647"/>
    </source>
</evidence>
<evidence type="ECO:0000256" key="8">
    <source>
        <dbReference type="HAMAP-Rule" id="MF_00096"/>
    </source>
</evidence>
<dbReference type="Pfam" id="PF05190">
    <property type="entry name" value="MutS_IV"/>
    <property type="match status" value="1"/>
</dbReference>
<evidence type="ECO:0000256" key="3">
    <source>
        <dbReference type="ARBA" id="ARBA00022763"/>
    </source>
</evidence>
<dbReference type="GO" id="GO:0006298">
    <property type="term" value="P:mismatch repair"/>
    <property type="evidence" value="ECO:0007669"/>
    <property type="project" value="UniProtKB-UniRule"/>
</dbReference>
<evidence type="ECO:0000256" key="11">
    <source>
        <dbReference type="SAM" id="Coils"/>
    </source>
</evidence>
<dbReference type="GO" id="GO:0030983">
    <property type="term" value="F:mismatched DNA binding"/>
    <property type="evidence" value="ECO:0007669"/>
    <property type="project" value="InterPro"/>
</dbReference>
<dbReference type="InterPro" id="IPR000432">
    <property type="entry name" value="DNA_mismatch_repair_MutS_C"/>
</dbReference>
<dbReference type="CDD" id="cd03284">
    <property type="entry name" value="ABC_MutS1"/>
    <property type="match status" value="1"/>
</dbReference>
<evidence type="ECO:0000256" key="5">
    <source>
        <dbReference type="ARBA" id="ARBA00023125"/>
    </source>
</evidence>
<evidence type="ECO:0000313" key="13">
    <source>
        <dbReference type="EMBL" id="KPL89618.1"/>
    </source>
</evidence>
<comment type="similarity">
    <text evidence="1 8 10">Belongs to the DNA mismatch repair MutS family.</text>
</comment>
<dbReference type="PROSITE" id="PS00486">
    <property type="entry name" value="DNA_MISMATCH_REPAIR_2"/>
    <property type="match status" value="1"/>
</dbReference>
<keyword evidence="3 8" id="KW-0227">DNA damage</keyword>
<evidence type="ECO:0000256" key="4">
    <source>
        <dbReference type="ARBA" id="ARBA00022840"/>
    </source>
</evidence>
<dbReference type="RefSeq" id="WP_060687246.1">
    <property type="nucleotide sequence ID" value="NZ_LGKN01000003.1"/>
</dbReference>
<feature type="domain" description="DNA mismatch repair proteins mutS family" evidence="12">
    <location>
        <begin position="711"/>
        <end position="727"/>
    </location>
</feature>
<proteinExistence type="inferred from homology"/>
<dbReference type="GO" id="GO:0140664">
    <property type="term" value="F:ATP-dependent DNA damage sensor activity"/>
    <property type="evidence" value="ECO:0007669"/>
    <property type="project" value="InterPro"/>
</dbReference>
<keyword evidence="4 8" id="KW-0067">ATP-binding</keyword>
<dbReference type="InterPro" id="IPR045076">
    <property type="entry name" value="MutS"/>
</dbReference>
<sequence>MSTSKVTPVRRQYLQIKAQYPDAIVFFRLGDFYETFDDDAEIVARELGLTLTSRNVAKGQRVPMAGVPYHAAEQYIAQLIEKGYKVAIAEQVGEADGRTLMKREVTRVVTAGTVIEPDMLDARRNNYLVALIREPEHTRAGLAYVDITTGEFAVTQIVGETLDELERRVQEELERLQPAEVLVPAERERMIKGARPAERREGGFRTTEYDAWHWETSTARQALLNHFEVRTLDGFGCEQKPAAIRAAGAIVQYLQETQRNALAQLRQLYTYSTDHFMTLDAATRRNLELTESIGDQKKRTTLLNVLDATHTPMGGRLLRRWLNQPLLNRDAIEARLDAVEAFYTQTEQRMALRETLKTIGDLERLTNRVVSGLATPRELGAMRETLRRLPDVRAIVADLAERQQSLGRPVPKPLEAERLDVAEDVLALLDAALVDDPPSTRAKTGFIRPSFSNELQDLIEKSRHAREWIAGLEQVERERTGIKSLKVGYNKVFGYYIEVTKANTHLVPDEYIRKQTLVNAERYITPELKEYETLVLNAEERQLDLENRLFEQVMQQVAAQAPRLLRTARLLARLDVFSALAEVAVRRRYVRPRLHDGDAIRIVNGRHPVVEVMMKDEPFIPNDTEISGEAFIHIITGPNMAGKSTYLRQVALIVLMAQIGSFVPADEADIGLVDRIFTRVGAHDEIARGQSTFMVEMVETANILNHATNRSLLVLDEIGRGTSTYDGISIAWAVVEYIHNNPKLRSRTLFATHYHELTELEKRLPHVRNYNVAVVEEEGRVVFLHKIVPGAADRSYGIHVAAIAGLPRSVIKRAQEILADLEAEARAPGGHRERVRSLVAGATQLPLFAEPEPSPVEEELKQINVDELSPLEALNLLYRLQQLAKSRE</sequence>
<dbReference type="InterPro" id="IPR017261">
    <property type="entry name" value="DNA_mismatch_repair_MutS/MSH"/>
</dbReference>
<dbReference type="GO" id="GO:0003684">
    <property type="term" value="F:damaged DNA binding"/>
    <property type="evidence" value="ECO:0007669"/>
    <property type="project" value="UniProtKB-UniRule"/>
</dbReference>